<organism evidence="2 3">
    <name type="scientific">Candidatus Woesebacteria bacterium RIFCSPHIGHO2_01_FULL_44_21</name>
    <dbReference type="NCBI Taxonomy" id="1802503"/>
    <lineage>
        <taxon>Bacteria</taxon>
        <taxon>Candidatus Woeseibacteriota</taxon>
    </lineage>
</organism>
<feature type="transmembrane region" description="Helical" evidence="1">
    <location>
        <begin position="235"/>
        <end position="262"/>
    </location>
</feature>
<dbReference type="Gene3D" id="1.20.20.10">
    <property type="entry name" value="F1F0 ATP synthase subunit C"/>
    <property type="match status" value="1"/>
</dbReference>
<feature type="transmembrane region" description="Helical" evidence="1">
    <location>
        <begin position="194"/>
        <end position="214"/>
    </location>
</feature>
<evidence type="ECO:0000313" key="3">
    <source>
        <dbReference type="Proteomes" id="UP000178870"/>
    </source>
</evidence>
<keyword evidence="1" id="KW-0812">Transmembrane</keyword>
<sequence length="263" mass="27363">MKKILPILIVVGALCATPLLIILSFLSASSVFAQVDSLGVAVPIQIEGDTQGGDIICSEEGGLTLCNEIYQPSMYGVITEEPPIALESPDFDGPLAITTGEAIVRVSTINGTIAVGDIVTSSETPGVGQKATVNGFGLGVALEAFDSASTEDVGEILVSINIHPISSFVGSRSNLVSNIRQALSSPVVAPLDSFRYLLAFVVALISFALGFIYFGRVVRSGVEAIGRNPLASRTIQVTIIINIVVTIVIVLTGLAIALLILIL</sequence>
<gene>
    <name evidence="2" type="ORF">A2803_00895</name>
</gene>
<proteinExistence type="predicted"/>
<keyword evidence="1" id="KW-0472">Membrane</keyword>
<keyword evidence="1" id="KW-1133">Transmembrane helix</keyword>
<evidence type="ECO:0000313" key="2">
    <source>
        <dbReference type="EMBL" id="OGM32107.1"/>
    </source>
</evidence>
<accession>A0A1F7YXW1</accession>
<evidence type="ECO:0000256" key="1">
    <source>
        <dbReference type="SAM" id="Phobius"/>
    </source>
</evidence>
<dbReference type="EMBL" id="MGGP01000018">
    <property type="protein sequence ID" value="OGM32107.1"/>
    <property type="molecule type" value="Genomic_DNA"/>
</dbReference>
<dbReference type="AlphaFoldDB" id="A0A1F7YXW1"/>
<protein>
    <submittedName>
        <fullName evidence="2">Uncharacterized protein</fullName>
    </submittedName>
</protein>
<reference evidence="2 3" key="1">
    <citation type="journal article" date="2016" name="Nat. Commun.">
        <title>Thousands of microbial genomes shed light on interconnected biogeochemical processes in an aquifer system.</title>
        <authorList>
            <person name="Anantharaman K."/>
            <person name="Brown C.T."/>
            <person name="Hug L.A."/>
            <person name="Sharon I."/>
            <person name="Castelle C.J."/>
            <person name="Probst A.J."/>
            <person name="Thomas B.C."/>
            <person name="Singh A."/>
            <person name="Wilkins M.J."/>
            <person name="Karaoz U."/>
            <person name="Brodie E.L."/>
            <person name="Williams K.H."/>
            <person name="Hubbard S.S."/>
            <person name="Banfield J.F."/>
        </authorList>
    </citation>
    <scope>NUCLEOTIDE SEQUENCE [LARGE SCALE GENOMIC DNA]</scope>
</reference>
<comment type="caution">
    <text evidence="2">The sequence shown here is derived from an EMBL/GenBank/DDBJ whole genome shotgun (WGS) entry which is preliminary data.</text>
</comment>
<dbReference type="InterPro" id="IPR038662">
    <property type="entry name" value="ATP_synth_F0_csu_sf"/>
</dbReference>
<name>A0A1F7YXW1_9BACT</name>
<dbReference type="Proteomes" id="UP000178870">
    <property type="component" value="Unassembled WGS sequence"/>
</dbReference>